<feature type="compositionally biased region" description="Acidic residues" evidence="9">
    <location>
        <begin position="718"/>
        <end position="728"/>
    </location>
</feature>
<comment type="function">
    <text evidence="1">Polynucleotide 5'-kinase involved in rRNA processing.</text>
</comment>
<evidence type="ECO:0000256" key="3">
    <source>
        <dbReference type="ARBA" id="ARBA00018706"/>
    </source>
</evidence>
<gene>
    <name evidence="11" type="primary">GRC3</name>
    <name evidence="11" type="ORF">SEPCBS119000_001947</name>
</gene>
<keyword evidence="7" id="KW-0418">Kinase</keyword>
<dbReference type="InterPro" id="IPR045116">
    <property type="entry name" value="Clp1/Grc3"/>
</dbReference>
<protein>
    <recommendedName>
        <fullName evidence="4">Polynucleotide 5'-hydroxyl-kinase GRC3</fullName>
    </recommendedName>
    <alternativeName>
        <fullName evidence="3">Polynucleotide 5'-hydroxyl-kinase grc3</fullName>
    </alternativeName>
</protein>
<reference evidence="11 12" key="1">
    <citation type="submission" date="2024-01" db="EMBL/GenBank/DDBJ databases">
        <authorList>
            <person name="Allen C."/>
            <person name="Tagirdzhanova G."/>
        </authorList>
    </citation>
    <scope>NUCLEOTIDE SEQUENCE [LARGE SCALE GENOMIC DNA]</scope>
    <source>
        <strain evidence="11 12">CBS 119000</strain>
    </source>
</reference>
<dbReference type="PANTHER" id="PTHR12755">
    <property type="entry name" value="CLEAVAGE/POLYADENYLATION FACTOR IA SUBUNIT CLP1P"/>
    <property type="match status" value="1"/>
</dbReference>
<keyword evidence="6" id="KW-0547">Nucleotide-binding</keyword>
<dbReference type="InterPro" id="IPR027417">
    <property type="entry name" value="P-loop_NTPase"/>
</dbReference>
<comment type="similarity">
    <text evidence="2">Belongs to the Clp1 family. NOL9/GRC3 subfamily.</text>
</comment>
<evidence type="ECO:0000313" key="11">
    <source>
        <dbReference type="EMBL" id="CAK7266284.1"/>
    </source>
</evidence>
<dbReference type="Pfam" id="PF16575">
    <property type="entry name" value="CLP1_P"/>
    <property type="match status" value="1"/>
</dbReference>
<evidence type="ECO:0000259" key="10">
    <source>
        <dbReference type="Pfam" id="PF16575"/>
    </source>
</evidence>
<evidence type="ECO:0000256" key="4">
    <source>
        <dbReference type="ARBA" id="ARBA00019824"/>
    </source>
</evidence>
<evidence type="ECO:0000256" key="9">
    <source>
        <dbReference type="SAM" id="MobiDB-lite"/>
    </source>
</evidence>
<evidence type="ECO:0000256" key="2">
    <source>
        <dbReference type="ARBA" id="ARBA00011003"/>
    </source>
</evidence>
<evidence type="ECO:0000256" key="1">
    <source>
        <dbReference type="ARBA" id="ARBA00003798"/>
    </source>
</evidence>
<keyword evidence="12" id="KW-1185">Reference proteome</keyword>
<dbReference type="PANTHER" id="PTHR12755:SF3">
    <property type="entry name" value="POLYNUCLEOTIDE 5'-HYDROXYL-KINASE NOL9"/>
    <property type="match status" value="1"/>
</dbReference>
<evidence type="ECO:0000256" key="7">
    <source>
        <dbReference type="ARBA" id="ARBA00022777"/>
    </source>
</evidence>
<dbReference type="Gene3D" id="3.40.50.300">
    <property type="entry name" value="P-loop containing nucleotide triphosphate hydrolases"/>
    <property type="match status" value="1"/>
</dbReference>
<name>A0ABP0DDG3_9PEZI</name>
<keyword evidence="8" id="KW-0067">ATP-binding</keyword>
<accession>A0ABP0DDG3</accession>
<feature type="region of interest" description="Disordered" evidence="9">
    <location>
        <begin position="706"/>
        <end position="756"/>
    </location>
</feature>
<feature type="domain" description="Clp1 P-loop" evidence="10">
    <location>
        <begin position="296"/>
        <end position="495"/>
    </location>
</feature>
<evidence type="ECO:0000256" key="8">
    <source>
        <dbReference type="ARBA" id="ARBA00022840"/>
    </source>
</evidence>
<dbReference type="InterPro" id="IPR032319">
    <property type="entry name" value="CLP1_P"/>
</dbReference>
<organism evidence="11 12">
    <name type="scientific">Sporothrix epigloea</name>
    <dbReference type="NCBI Taxonomy" id="1892477"/>
    <lineage>
        <taxon>Eukaryota</taxon>
        <taxon>Fungi</taxon>
        <taxon>Dikarya</taxon>
        <taxon>Ascomycota</taxon>
        <taxon>Pezizomycotina</taxon>
        <taxon>Sordariomycetes</taxon>
        <taxon>Sordariomycetidae</taxon>
        <taxon>Ophiostomatales</taxon>
        <taxon>Ophiostomataceae</taxon>
        <taxon>Sporothrix</taxon>
    </lineage>
</organism>
<comment type="caution">
    <text evidence="11">The sequence shown here is derived from an EMBL/GenBank/DDBJ whole genome shotgun (WGS) entry which is preliminary data.</text>
</comment>
<evidence type="ECO:0000313" key="12">
    <source>
        <dbReference type="Proteomes" id="UP001642502"/>
    </source>
</evidence>
<dbReference type="SUPFAM" id="SSF52540">
    <property type="entry name" value="P-loop containing nucleoside triphosphate hydrolases"/>
    <property type="match status" value="1"/>
</dbReference>
<proteinExistence type="inferred from homology"/>
<keyword evidence="5" id="KW-0808">Transferase</keyword>
<sequence length="799" mass="86939">MEPRKKRKVEAGPPPAPPMSAFALRKQMLEKKEAAARAAQVAAEEAIAAAQAEPGSTTEASAVRQSVPEAVATSPLLAETRSDIANIVASVSQVTAPDQGSVMTPAAQVKSKASVHLAPTPRPVAPILRSSFQPNKQNFHQKANGHMLLKLTDGERLVILGSYGLTVKSGAVTLSGATLPSSQKMHWVHAPRCYALPVIRCTDDATVLLQPHPAGLALRQLGRLSPIFTRIWSETAGDSSRTGCSSTFQILFTSEDEPAVTRDLTAPPEWNKLVSELASPTQRNAKTGQPVLFVCGPKSSGKSTFSRLLVNRLLTKDASNARKWHVPSVAVLDIDPGQPEFGTPGSLSLVQVRETSFSPPLCRPYVSDNEMNGNKLIRSHELASVSPATDPDHYIESVLDLYFLYRRDLRNSVPLVVNTPGWIQGTGLEILVELVSKMRPLQVIYMSQEGPEDTVRGLKSAYQNVPFVELPSQPGDLKVRTAAHLRMMQTMSYFHLDMFPAATPKSTSPRTEQKKPYLSWQNTPVSAIRPWAVPYVGTHSGILGVICYDSQLPANLIADAINGTVVSIVAIENLKAFRMERNFMGESSAEMYLDAVDQGATNQVTESEMVPLRLPPFVRSPEGIPLFLNADDKKLDPRYSRKLGVALVRGIDSKSKELHLLTPLPADEVLDEMIRQDCLGIVLVCGKFDLPTWAYTEDLFSQTVSRDSQSTDRLAMDDGADDDSDVDETAARDEDSAIGVTAHAPAPPGTIMPAIDKSSAPNVPWIEILQGSQKRDLGSRVWRVRRDLGRSTSNHPGGE</sequence>
<dbReference type="Proteomes" id="UP001642502">
    <property type="component" value="Unassembled WGS sequence"/>
</dbReference>
<feature type="region of interest" description="Disordered" evidence="9">
    <location>
        <begin position="1"/>
        <end position="20"/>
    </location>
</feature>
<evidence type="ECO:0000256" key="5">
    <source>
        <dbReference type="ARBA" id="ARBA00022679"/>
    </source>
</evidence>
<dbReference type="EMBL" id="CAWUON010000017">
    <property type="protein sequence ID" value="CAK7266284.1"/>
    <property type="molecule type" value="Genomic_DNA"/>
</dbReference>
<evidence type="ECO:0000256" key="6">
    <source>
        <dbReference type="ARBA" id="ARBA00022741"/>
    </source>
</evidence>